<sequence>MSIVQKEALEQYPVCDGSNRQIPGEALASRSISSVPLSRPILTHNSPVPHDRPFLHHLCPSSPSSLGFHPNVKPR</sequence>
<protein>
    <submittedName>
        <fullName evidence="1">Uncharacterized protein</fullName>
    </submittedName>
</protein>
<evidence type="ECO:0000313" key="1">
    <source>
        <dbReference type="EMBL" id="KAK3743147.1"/>
    </source>
</evidence>
<accession>A0AAE0YEW1</accession>
<dbReference type="Proteomes" id="UP001283361">
    <property type="component" value="Unassembled WGS sequence"/>
</dbReference>
<reference evidence="1" key="1">
    <citation type="journal article" date="2023" name="G3 (Bethesda)">
        <title>A reference genome for the long-term kleptoplast-retaining sea slug Elysia crispata morphotype clarki.</title>
        <authorList>
            <person name="Eastman K.E."/>
            <person name="Pendleton A.L."/>
            <person name="Shaikh M.A."/>
            <person name="Suttiyut T."/>
            <person name="Ogas R."/>
            <person name="Tomko P."/>
            <person name="Gavelis G."/>
            <person name="Widhalm J.R."/>
            <person name="Wisecaver J.H."/>
        </authorList>
    </citation>
    <scope>NUCLEOTIDE SEQUENCE</scope>
    <source>
        <strain evidence="1">ECLA1</strain>
    </source>
</reference>
<keyword evidence="2" id="KW-1185">Reference proteome</keyword>
<gene>
    <name evidence="1" type="ORF">RRG08_064003</name>
</gene>
<comment type="caution">
    <text evidence="1">The sequence shown here is derived from an EMBL/GenBank/DDBJ whole genome shotgun (WGS) entry which is preliminary data.</text>
</comment>
<proteinExistence type="predicted"/>
<dbReference type="AlphaFoldDB" id="A0AAE0YEW1"/>
<dbReference type="EMBL" id="JAWDGP010006323">
    <property type="protein sequence ID" value="KAK3743147.1"/>
    <property type="molecule type" value="Genomic_DNA"/>
</dbReference>
<evidence type="ECO:0000313" key="2">
    <source>
        <dbReference type="Proteomes" id="UP001283361"/>
    </source>
</evidence>
<organism evidence="1 2">
    <name type="scientific">Elysia crispata</name>
    <name type="common">lettuce slug</name>
    <dbReference type="NCBI Taxonomy" id="231223"/>
    <lineage>
        <taxon>Eukaryota</taxon>
        <taxon>Metazoa</taxon>
        <taxon>Spiralia</taxon>
        <taxon>Lophotrochozoa</taxon>
        <taxon>Mollusca</taxon>
        <taxon>Gastropoda</taxon>
        <taxon>Heterobranchia</taxon>
        <taxon>Euthyneura</taxon>
        <taxon>Panpulmonata</taxon>
        <taxon>Sacoglossa</taxon>
        <taxon>Placobranchoidea</taxon>
        <taxon>Plakobranchidae</taxon>
        <taxon>Elysia</taxon>
    </lineage>
</organism>
<name>A0AAE0YEW1_9GAST</name>